<dbReference type="Proteomes" id="UP001230654">
    <property type="component" value="Unassembled WGS sequence"/>
</dbReference>
<accession>A0ABU0NPW8</accession>
<dbReference type="EMBL" id="JAUSWV010000002">
    <property type="protein sequence ID" value="MDQ0581009.1"/>
    <property type="molecule type" value="Genomic_DNA"/>
</dbReference>
<evidence type="ECO:0000313" key="3">
    <source>
        <dbReference type="Proteomes" id="UP001230654"/>
    </source>
</evidence>
<dbReference type="RefSeq" id="WP_307163310.1">
    <property type="nucleotide sequence ID" value="NZ_JAUSWV010000002.1"/>
</dbReference>
<feature type="compositionally biased region" description="Basic and acidic residues" evidence="1">
    <location>
        <begin position="19"/>
        <end position="39"/>
    </location>
</feature>
<evidence type="ECO:0000256" key="1">
    <source>
        <dbReference type="SAM" id="MobiDB-lite"/>
    </source>
</evidence>
<keyword evidence="3" id="KW-1185">Reference proteome</keyword>
<reference evidence="2 3" key="1">
    <citation type="submission" date="2023-07" db="EMBL/GenBank/DDBJ databases">
        <title>Comparative genomics of wheat-associated soil bacteria to identify genetic determinants of phenazine resistance.</title>
        <authorList>
            <person name="Mouncey N."/>
        </authorList>
    </citation>
    <scope>NUCLEOTIDE SEQUENCE [LARGE SCALE GENOMIC DNA]</scope>
    <source>
        <strain evidence="2 3">B2I6</strain>
    </source>
</reference>
<proteinExistence type="predicted"/>
<feature type="compositionally biased region" description="Basic residues" evidence="1">
    <location>
        <begin position="44"/>
        <end position="56"/>
    </location>
</feature>
<feature type="region of interest" description="Disordered" evidence="1">
    <location>
        <begin position="1"/>
        <end position="96"/>
    </location>
</feature>
<protein>
    <submittedName>
        <fullName evidence="2">Uncharacterized protein</fullName>
    </submittedName>
</protein>
<name>A0ABU0NPW8_STRRH</name>
<evidence type="ECO:0000313" key="2">
    <source>
        <dbReference type="EMBL" id="MDQ0581009.1"/>
    </source>
</evidence>
<comment type="caution">
    <text evidence="2">The sequence shown here is derived from an EMBL/GenBank/DDBJ whole genome shotgun (WGS) entry which is preliminary data.</text>
</comment>
<sequence>MTAAGARAGRPRSVFHLADNARDPGHVRREATALYERRAGPGGRVRRTPPRSRRRPGPAGGDDGRPARSHGRVRAPGCPARPVSTPSDEPASRLRPQSRYRTAYTLLGAVVGRVLPGDPAFTAWAHRWGLLLGFPFRAYRVGDHQAAVRACGTLLATPDLPDAVGRRAEADREVCAPHVEAVPGGRFVTPSEGVVGARAGAAPQKQSWAVLA</sequence>
<organism evidence="2 3">
    <name type="scientific">Streptomyces rishiriensis</name>
    <dbReference type="NCBI Taxonomy" id="68264"/>
    <lineage>
        <taxon>Bacteria</taxon>
        <taxon>Bacillati</taxon>
        <taxon>Actinomycetota</taxon>
        <taxon>Actinomycetes</taxon>
        <taxon>Kitasatosporales</taxon>
        <taxon>Streptomycetaceae</taxon>
        <taxon>Streptomyces</taxon>
    </lineage>
</organism>
<gene>
    <name evidence="2" type="ORF">QF030_003187</name>
</gene>